<dbReference type="GO" id="GO:0032259">
    <property type="term" value="P:methylation"/>
    <property type="evidence" value="ECO:0007669"/>
    <property type="project" value="UniProtKB-KW"/>
</dbReference>
<dbReference type="OrthoDB" id="9785995at2"/>
<dbReference type="SUPFAM" id="SSF53335">
    <property type="entry name" value="S-adenosyl-L-methionine-dependent methyltransferases"/>
    <property type="match status" value="1"/>
</dbReference>
<organism evidence="7 8">
    <name type="scientific">Woeseia oceani</name>
    <dbReference type="NCBI Taxonomy" id="1548547"/>
    <lineage>
        <taxon>Bacteria</taxon>
        <taxon>Pseudomonadati</taxon>
        <taxon>Pseudomonadota</taxon>
        <taxon>Gammaproteobacteria</taxon>
        <taxon>Woeseiales</taxon>
        <taxon>Woeseiaceae</taxon>
        <taxon>Woeseia</taxon>
    </lineage>
</organism>
<dbReference type="HAMAP" id="MF_00735">
    <property type="entry name" value="Methyltr_PrmA"/>
    <property type="match status" value="1"/>
</dbReference>
<gene>
    <name evidence="6" type="primary">prmA</name>
    <name evidence="7" type="ORF">BA177_14815</name>
</gene>
<keyword evidence="3 6" id="KW-0489">Methyltransferase</keyword>
<dbReference type="PIRSF" id="PIRSF000401">
    <property type="entry name" value="RPL11_MTase"/>
    <property type="match status" value="1"/>
</dbReference>
<comment type="similarity">
    <text evidence="1 6">Belongs to the methyltransferase superfamily. PrmA family.</text>
</comment>
<feature type="binding site" evidence="6">
    <location>
        <position position="232"/>
    </location>
    <ligand>
        <name>S-adenosyl-L-methionine</name>
        <dbReference type="ChEBI" id="CHEBI:59789"/>
    </ligand>
</feature>
<feature type="binding site" evidence="6">
    <location>
        <position position="171"/>
    </location>
    <ligand>
        <name>S-adenosyl-L-methionine</name>
        <dbReference type="ChEBI" id="CHEBI:59789"/>
    </ligand>
</feature>
<feature type="binding site" evidence="6">
    <location>
        <position position="146"/>
    </location>
    <ligand>
        <name>S-adenosyl-L-methionine</name>
        <dbReference type="ChEBI" id="CHEBI:59789"/>
    </ligand>
</feature>
<dbReference type="InterPro" id="IPR004498">
    <property type="entry name" value="Ribosomal_PrmA_MeTrfase"/>
</dbReference>
<dbReference type="GO" id="GO:0005829">
    <property type="term" value="C:cytosol"/>
    <property type="evidence" value="ECO:0007669"/>
    <property type="project" value="TreeGrafter"/>
</dbReference>
<dbReference type="InterPro" id="IPR050078">
    <property type="entry name" value="Ribosomal_L11_MeTrfase_PrmA"/>
</dbReference>
<dbReference type="EMBL" id="CP016268">
    <property type="protein sequence ID" value="ANO52290.1"/>
    <property type="molecule type" value="Genomic_DNA"/>
</dbReference>
<protein>
    <recommendedName>
        <fullName evidence="6">Ribosomal protein L11 methyltransferase</fullName>
        <shortName evidence="6">L11 Mtase</shortName>
        <ecNumber evidence="6">2.1.1.-</ecNumber>
    </recommendedName>
</protein>
<dbReference type="GO" id="GO:0005840">
    <property type="term" value="C:ribosome"/>
    <property type="evidence" value="ECO:0007669"/>
    <property type="project" value="UniProtKB-KW"/>
</dbReference>
<feature type="binding site" evidence="6">
    <location>
        <position position="193"/>
    </location>
    <ligand>
        <name>S-adenosyl-L-methionine</name>
        <dbReference type="ChEBI" id="CHEBI:59789"/>
    </ligand>
</feature>
<evidence type="ECO:0000256" key="3">
    <source>
        <dbReference type="ARBA" id="ARBA00022603"/>
    </source>
</evidence>
<keyword evidence="8" id="KW-1185">Reference proteome</keyword>
<comment type="function">
    <text evidence="6">Methylates ribosomal protein L11.</text>
</comment>
<dbReference type="RefSeq" id="WP_068617458.1">
    <property type="nucleotide sequence ID" value="NZ_CP016268.1"/>
</dbReference>
<dbReference type="STRING" id="1548547.BA177_14815"/>
<dbReference type="GO" id="GO:0016279">
    <property type="term" value="F:protein-lysine N-methyltransferase activity"/>
    <property type="evidence" value="ECO:0007669"/>
    <property type="project" value="TreeGrafter"/>
</dbReference>
<dbReference type="PANTHER" id="PTHR43648:SF1">
    <property type="entry name" value="ELECTRON TRANSFER FLAVOPROTEIN BETA SUBUNIT LYSINE METHYLTRANSFERASE"/>
    <property type="match status" value="1"/>
</dbReference>
<dbReference type="Gene3D" id="3.40.50.150">
    <property type="entry name" value="Vaccinia Virus protein VP39"/>
    <property type="match status" value="1"/>
</dbReference>
<dbReference type="KEGG" id="woc:BA177_14815"/>
<evidence type="ECO:0000313" key="8">
    <source>
        <dbReference type="Proteomes" id="UP000092695"/>
    </source>
</evidence>
<comment type="catalytic activity">
    <reaction evidence="6">
        <text>L-lysyl-[protein] + 3 S-adenosyl-L-methionine = N(6),N(6),N(6)-trimethyl-L-lysyl-[protein] + 3 S-adenosyl-L-homocysteine + 3 H(+)</text>
        <dbReference type="Rhea" id="RHEA:54192"/>
        <dbReference type="Rhea" id="RHEA-COMP:9752"/>
        <dbReference type="Rhea" id="RHEA-COMP:13826"/>
        <dbReference type="ChEBI" id="CHEBI:15378"/>
        <dbReference type="ChEBI" id="CHEBI:29969"/>
        <dbReference type="ChEBI" id="CHEBI:57856"/>
        <dbReference type="ChEBI" id="CHEBI:59789"/>
        <dbReference type="ChEBI" id="CHEBI:61961"/>
    </reaction>
</comment>
<name>A0A193LIE8_9GAMM</name>
<evidence type="ECO:0000313" key="7">
    <source>
        <dbReference type="EMBL" id="ANO52290.1"/>
    </source>
</evidence>
<dbReference type="InterPro" id="IPR029063">
    <property type="entry name" value="SAM-dependent_MTases_sf"/>
</dbReference>
<dbReference type="AlphaFoldDB" id="A0A193LIE8"/>
<keyword evidence="5 6" id="KW-0949">S-adenosyl-L-methionine</keyword>
<keyword evidence="4 6" id="KW-0808">Transferase</keyword>
<keyword evidence="7" id="KW-0687">Ribonucleoprotein</keyword>
<dbReference type="Proteomes" id="UP000092695">
    <property type="component" value="Chromosome"/>
</dbReference>
<dbReference type="PANTHER" id="PTHR43648">
    <property type="entry name" value="ELECTRON TRANSFER FLAVOPROTEIN BETA SUBUNIT LYSINE METHYLTRANSFERASE"/>
    <property type="match status" value="1"/>
</dbReference>
<dbReference type="Pfam" id="PF06325">
    <property type="entry name" value="PrmA"/>
    <property type="match status" value="1"/>
</dbReference>
<keyword evidence="7" id="KW-0689">Ribosomal protein</keyword>
<evidence type="ECO:0000256" key="4">
    <source>
        <dbReference type="ARBA" id="ARBA00022679"/>
    </source>
</evidence>
<reference evidence="7 8" key="1">
    <citation type="submission" date="2016-06" db="EMBL/GenBank/DDBJ databases">
        <title>Complete genome sequence of a deep-branching marine Gamma Proteobacterium Woeseia oceani type strain XK5.</title>
        <authorList>
            <person name="Mu D."/>
            <person name="Du Z."/>
        </authorList>
    </citation>
    <scope>NUCLEOTIDE SEQUENCE [LARGE SCALE GENOMIC DNA]</scope>
    <source>
        <strain evidence="7 8">XK5</strain>
    </source>
</reference>
<evidence type="ECO:0000256" key="2">
    <source>
        <dbReference type="ARBA" id="ARBA00022490"/>
    </source>
</evidence>
<dbReference type="CDD" id="cd02440">
    <property type="entry name" value="AdoMet_MTases"/>
    <property type="match status" value="1"/>
</dbReference>
<evidence type="ECO:0000256" key="5">
    <source>
        <dbReference type="ARBA" id="ARBA00022691"/>
    </source>
</evidence>
<proteinExistence type="inferred from homology"/>
<accession>A0A193LIE8</accession>
<evidence type="ECO:0000256" key="1">
    <source>
        <dbReference type="ARBA" id="ARBA00009741"/>
    </source>
</evidence>
<evidence type="ECO:0000256" key="6">
    <source>
        <dbReference type="HAMAP-Rule" id="MF_00735"/>
    </source>
</evidence>
<sequence length="295" mass="32795">MDWRQFVMDLETLPPEAVEDLFLRHGAHAVTLSDAGDDPVLEPGPGETPLWSRTRITGLFSPDADFVALQDALRTEFALDTLPDCHVEDLADRPWEREWLKDFRPMRFGSRLWVCPSGQQPPVADEAICLQLDPGLAFGTGTHQTTALCLRWLDQQHERGELQGKSLLDFGCGSGILAIAALRLGAADALAIDIDPQAITATQSNAAQNDVADRLTAQTERTDEVFDLVIANILAAPLIDYAEWLSLRLADGEWLVLSGILRHQVDDVCAAYERWIDLDPPEFDDDWARLSGRKR</sequence>
<keyword evidence="2 6" id="KW-0963">Cytoplasm</keyword>
<comment type="subcellular location">
    <subcellularLocation>
        <location evidence="6">Cytoplasm</location>
    </subcellularLocation>
</comment>
<dbReference type="NCBIfam" id="TIGR00406">
    <property type="entry name" value="prmA"/>
    <property type="match status" value="1"/>
</dbReference>
<dbReference type="EC" id="2.1.1.-" evidence="6"/>